<reference evidence="1 2" key="1">
    <citation type="submission" date="2017-03" db="EMBL/GenBank/DDBJ databases">
        <title>Whole genome sequences of fourteen strains of Bradyrhizobium canariense and one strain of Bradyrhizobium japonicum isolated from Lupinus (Papilionoideae: Genisteae) species in Algeria.</title>
        <authorList>
            <person name="Crovadore J."/>
            <person name="Chekireb D."/>
            <person name="Brachmann A."/>
            <person name="Chablais R."/>
            <person name="Cochard B."/>
            <person name="Lefort F."/>
        </authorList>
    </citation>
    <scope>NUCLEOTIDE SEQUENCE [LARGE SCALE GENOMIC DNA]</scope>
    <source>
        <strain evidence="1 2">UBMA197</strain>
    </source>
</reference>
<name>A0A1Y2JWH6_BRAJP</name>
<sequence>MIDRERLIAQLLQMLADLGWTPPATGDALDQLLRGGLLTGAQAEDVTGRDRDTIVRWHEAAIAEGRPLLGVLTPAGWLWDKVRLLDHIELKSGRYARNVSQTRAEKYAEMWSQPPQLVLKKRKSGA</sequence>
<dbReference type="RefSeq" id="WP_085398595.1">
    <property type="nucleotide sequence ID" value="NZ_NAFL01000192.1"/>
</dbReference>
<organism evidence="1 2">
    <name type="scientific">Bradyrhizobium japonicum</name>
    <dbReference type="NCBI Taxonomy" id="375"/>
    <lineage>
        <taxon>Bacteria</taxon>
        <taxon>Pseudomonadati</taxon>
        <taxon>Pseudomonadota</taxon>
        <taxon>Alphaproteobacteria</taxon>
        <taxon>Hyphomicrobiales</taxon>
        <taxon>Nitrobacteraceae</taxon>
        <taxon>Bradyrhizobium</taxon>
    </lineage>
</organism>
<comment type="caution">
    <text evidence="1">The sequence shown here is derived from an EMBL/GenBank/DDBJ whole genome shotgun (WGS) entry which is preliminary data.</text>
</comment>
<dbReference type="AlphaFoldDB" id="A0A1Y2JWH6"/>
<evidence type="ECO:0000313" key="1">
    <source>
        <dbReference type="EMBL" id="OSJ36480.1"/>
    </source>
</evidence>
<proteinExistence type="predicted"/>
<gene>
    <name evidence="1" type="ORF">BSZ19_04045</name>
</gene>
<dbReference type="Proteomes" id="UP000193335">
    <property type="component" value="Unassembled WGS sequence"/>
</dbReference>
<accession>A0A1Y2JWH6</accession>
<protein>
    <submittedName>
        <fullName evidence="1">Uncharacterized protein</fullName>
    </submittedName>
</protein>
<dbReference type="EMBL" id="NAFL01000192">
    <property type="protein sequence ID" value="OSJ36480.1"/>
    <property type="molecule type" value="Genomic_DNA"/>
</dbReference>
<evidence type="ECO:0000313" key="2">
    <source>
        <dbReference type="Proteomes" id="UP000193335"/>
    </source>
</evidence>